<dbReference type="InterPro" id="IPR011033">
    <property type="entry name" value="PRC_barrel-like_sf"/>
</dbReference>
<gene>
    <name evidence="2" type="ORF">DCC39_01275</name>
</gene>
<feature type="domain" description="PRC-barrel" evidence="1">
    <location>
        <begin position="2"/>
        <end position="76"/>
    </location>
</feature>
<dbReference type="OrthoDB" id="2468688at2"/>
<accession>A0A2U1K8G1</accession>
<keyword evidence="3" id="KW-1185">Reference proteome</keyword>
<dbReference type="Gene3D" id="2.30.30.240">
    <property type="entry name" value="PRC-barrel domain"/>
    <property type="match status" value="1"/>
</dbReference>
<dbReference type="Pfam" id="PF05239">
    <property type="entry name" value="PRC"/>
    <property type="match status" value="1"/>
</dbReference>
<sequence length="77" mass="8772">MKLSELSGKEIVHVNNGKRLGVLGQTDLVFDERTGEIQALIIPEGNIFSFRKQKKETTLYWNQIKTIGKDIILVDNE</sequence>
<name>A0A2U1K8G1_9BACI</name>
<dbReference type="InterPro" id="IPR014238">
    <property type="entry name" value="Spore_YlmC/YmxH"/>
</dbReference>
<protein>
    <submittedName>
        <fullName evidence="2">YlmC/YmxH family sporulation protein</fullName>
    </submittedName>
</protein>
<organism evidence="2 3">
    <name type="scientific">Pueribacillus theae</name>
    <dbReference type="NCBI Taxonomy" id="2171751"/>
    <lineage>
        <taxon>Bacteria</taxon>
        <taxon>Bacillati</taxon>
        <taxon>Bacillota</taxon>
        <taxon>Bacilli</taxon>
        <taxon>Bacillales</taxon>
        <taxon>Bacillaceae</taxon>
        <taxon>Pueribacillus</taxon>
    </lineage>
</organism>
<dbReference type="Proteomes" id="UP000245998">
    <property type="component" value="Unassembled WGS sequence"/>
</dbReference>
<evidence type="ECO:0000313" key="2">
    <source>
        <dbReference type="EMBL" id="PWA13553.1"/>
    </source>
</evidence>
<dbReference type="EMBL" id="QCZG01000001">
    <property type="protein sequence ID" value="PWA13553.1"/>
    <property type="molecule type" value="Genomic_DNA"/>
</dbReference>
<reference evidence="2 3" key="1">
    <citation type="submission" date="2018-04" db="EMBL/GenBank/DDBJ databases">
        <title>Camelliibacillus theae gen. nov., sp. nov., isolated from Pu'er tea.</title>
        <authorList>
            <person name="Niu L."/>
        </authorList>
    </citation>
    <scope>NUCLEOTIDE SEQUENCE [LARGE SCALE GENOMIC DNA]</scope>
    <source>
        <strain evidence="2 3">T8</strain>
    </source>
</reference>
<evidence type="ECO:0000313" key="3">
    <source>
        <dbReference type="Proteomes" id="UP000245998"/>
    </source>
</evidence>
<dbReference type="PANTHER" id="PTHR40061:SF2">
    <property type="entry name" value="PRC-BARREL DOMAIN-CONTAINING PROTEIN"/>
    <property type="match status" value="1"/>
</dbReference>
<evidence type="ECO:0000259" key="1">
    <source>
        <dbReference type="Pfam" id="PF05239"/>
    </source>
</evidence>
<dbReference type="SUPFAM" id="SSF50346">
    <property type="entry name" value="PRC-barrel domain"/>
    <property type="match status" value="1"/>
</dbReference>
<dbReference type="RefSeq" id="WP_116553057.1">
    <property type="nucleotide sequence ID" value="NZ_QCZG01000001.1"/>
</dbReference>
<comment type="caution">
    <text evidence="2">The sequence shown here is derived from an EMBL/GenBank/DDBJ whole genome shotgun (WGS) entry which is preliminary data.</text>
</comment>
<dbReference type="InterPro" id="IPR027275">
    <property type="entry name" value="PRC-brl_dom"/>
</dbReference>
<dbReference type="AlphaFoldDB" id="A0A2U1K8G1"/>
<dbReference type="NCBIfam" id="TIGR02888">
    <property type="entry name" value="spore_YlmC_YmxH"/>
    <property type="match status" value="1"/>
</dbReference>
<proteinExistence type="predicted"/>
<dbReference type="PANTHER" id="PTHR40061">
    <property type="entry name" value="SPORULATION PROTEIN YLMC-RELATED"/>
    <property type="match status" value="1"/>
</dbReference>